<dbReference type="Pfam" id="PF07589">
    <property type="entry name" value="PEP-CTERM"/>
    <property type="match status" value="1"/>
</dbReference>
<name>A0A4D7C8E6_9SPHN</name>
<evidence type="ECO:0000313" key="3">
    <source>
        <dbReference type="Proteomes" id="UP000298714"/>
    </source>
</evidence>
<dbReference type="InterPro" id="IPR013424">
    <property type="entry name" value="Ice-binding_C"/>
</dbReference>
<protein>
    <submittedName>
        <fullName evidence="2">PEP-CTERM sorting domain-containing protein</fullName>
    </submittedName>
</protein>
<dbReference type="Proteomes" id="UP000298714">
    <property type="component" value="Chromosome"/>
</dbReference>
<dbReference type="NCBIfam" id="TIGR02595">
    <property type="entry name" value="PEP_CTERM"/>
    <property type="match status" value="1"/>
</dbReference>
<dbReference type="AlphaFoldDB" id="A0A4D7C8E6"/>
<dbReference type="EMBL" id="CP039704">
    <property type="protein sequence ID" value="QCI79023.1"/>
    <property type="molecule type" value="Genomic_DNA"/>
</dbReference>
<reference evidence="3" key="1">
    <citation type="submission" date="2019-04" db="EMBL/GenBank/DDBJ databases">
        <title>Complete genome sequence of Sphingomonas sp. W1-2-3.</title>
        <authorList>
            <person name="Im W.T."/>
        </authorList>
    </citation>
    <scope>NUCLEOTIDE SEQUENCE [LARGE SCALE GENOMIC DNA]</scope>
    <source>
        <strain evidence="3">W1-2-3</strain>
    </source>
</reference>
<evidence type="ECO:0000259" key="1">
    <source>
        <dbReference type="Pfam" id="PF07589"/>
    </source>
</evidence>
<sequence length="219" mass="22720">MYHCIGFCRRRAGCCPGSCRSLHHRRFRGDPIGDGRRRWRCDDLGAPIAVAGGLRTISVNTVGSDLPGQLTTVTSNGDFLDVANSSRVSAAIDITYTLGAVGGFEDFTVGTLSLIFEANNPANAVDTTFAIDFVGGGNFSIGPVVVPAIDTPTPFDIPLTKAQLDALTGGGTLSLKVNGGNGYDFGLKIVGIQAPEPGSILLLGAGLLGLGLASRRKRA</sequence>
<proteinExistence type="predicted"/>
<dbReference type="KEGG" id="hgn:E6W36_03820"/>
<feature type="domain" description="Ice-binding protein C-terminal" evidence="1">
    <location>
        <begin position="194"/>
        <end position="216"/>
    </location>
</feature>
<organism evidence="2 3">
    <name type="scientific">Hankyongella ginsenosidimutans</name>
    <dbReference type="NCBI Taxonomy" id="1763828"/>
    <lineage>
        <taxon>Bacteria</taxon>
        <taxon>Pseudomonadati</taxon>
        <taxon>Pseudomonadota</taxon>
        <taxon>Alphaproteobacteria</taxon>
        <taxon>Sphingomonadales</taxon>
        <taxon>Sphingomonadaceae</taxon>
        <taxon>Hankyongella</taxon>
    </lineage>
</organism>
<gene>
    <name evidence="2" type="ORF">E6W36_03820</name>
</gene>
<accession>A0A4D7C8E6</accession>
<evidence type="ECO:0000313" key="2">
    <source>
        <dbReference type="EMBL" id="QCI79023.1"/>
    </source>
</evidence>
<keyword evidence="3" id="KW-1185">Reference proteome</keyword>